<evidence type="ECO:0000313" key="9">
    <source>
        <dbReference type="Proteomes" id="UP001652700"/>
    </source>
</evidence>
<comment type="subcellular location">
    <subcellularLocation>
        <location evidence="1">Membrane</location>
        <topology evidence="1">Multi-pass membrane protein</topology>
    </subcellularLocation>
</comment>
<dbReference type="PROSITE" id="PS50850">
    <property type="entry name" value="MFS"/>
    <property type="match status" value="1"/>
</dbReference>
<organism evidence="8 9">
    <name type="scientific">Diabrotica virgifera virgifera</name>
    <name type="common">western corn rootworm</name>
    <dbReference type="NCBI Taxonomy" id="50390"/>
    <lineage>
        <taxon>Eukaryota</taxon>
        <taxon>Metazoa</taxon>
        <taxon>Ecdysozoa</taxon>
        <taxon>Arthropoda</taxon>
        <taxon>Hexapoda</taxon>
        <taxon>Insecta</taxon>
        <taxon>Pterygota</taxon>
        <taxon>Neoptera</taxon>
        <taxon>Endopterygota</taxon>
        <taxon>Coleoptera</taxon>
        <taxon>Polyphaga</taxon>
        <taxon>Cucujiformia</taxon>
        <taxon>Chrysomeloidea</taxon>
        <taxon>Chrysomelidae</taxon>
        <taxon>Galerucinae</taxon>
        <taxon>Diabroticina</taxon>
        <taxon>Diabroticites</taxon>
        <taxon>Diabrotica</taxon>
    </lineage>
</organism>
<keyword evidence="3 6" id="KW-1133">Transmembrane helix</keyword>
<dbReference type="Proteomes" id="UP001652700">
    <property type="component" value="Unplaced"/>
</dbReference>
<dbReference type="PANTHER" id="PTHR48021">
    <property type="match status" value="1"/>
</dbReference>
<dbReference type="Gene3D" id="1.20.1250.20">
    <property type="entry name" value="MFS general substrate transporter like domains"/>
    <property type="match status" value="1"/>
</dbReference>
<dbReference type="EnsemblMetazoa" id="XM_050658429.1">
    <property type="protein sequence ID" value="XP_050514386.1"/>
    <property type="gene ID" value="LOC114340447"/>
</dbReference>
<dbReference type="InterPro" id="IPR050549">
    <property type="entry name" value="MFS_Trehalose_Transporter"/>
</dbReference>
<dbReference type="InterPro" id="IPR005828">
    <property type="entry name" value="MFS_sugar_transport-like"/>
</dbReference>
<feature type="transmembrane region" description="Helical" evidence="6">
    <location>
        <begin position="293"/>
        <end position="309"/>
    </location>
</feature>
<dbReference type="PRINTS" id="PR00171">
    <property type="entry name" value="SUGRTRNSPORT"/>
</dbReference>
<feature type="transmembrane region" description="Helical" evidence="6">
    <location>
        <begin position="392"/>
        <end position="414"/>
    </location>
</feature>
<dbReference type="Pfam" id="PF00083">
    <property type="entry name" value="Sugar_tr"/>
    <property type="match status" value="1"/>
</dbReference>
<reference evidence="8" key="1">
    <citation type="submission" date="2025-05" db="UniProtKB">
        <authorList>
            <consortium name="EnsemblMetazoa"/>
        </authorList>
    </citation>
    <scope>IDENTIFICATION</scope>
</reference>
<dbReference type="InterPro" id="IPR003663">
    <property type="entry name" value="Sugar/inositol_transpt"/>
</dbReference>
<evidence type="ECO:0000256" key="2">
    <source>
        <dbReference type="ARBA" id="ARBA00022692"/>
    </source>
</evidence>
<feature type="transmembrane region" description="Helical" evidence="6">
    <location>
        <begin position="58"/>
        <end position="76"/>
    </location>
</feature>
<accession>A0ABM5KW23</accession>
<evidence type="ECO:0000256" key="3">
    <source>
        <dbReference type="ARBA" id="ARBA00022989"/>
    </source>
</evidence>
<dbReference type="SUPFAM" id="SSF103473">
    <property type="entry name" value="MFS general substrate transporter"/>
    <property type="match status" value="1"/>
</dbReference>
<evidence type="ECO:0000256" key="4">
    <source>
        <dbReference type="ARBA" id="ARBA00023136"/>
    </source>
</evidence>
<feature type="transmembrane region" description="Helical" evidence="6">
    <location>
        <begin position="253"/>
        <end position="273"/>
    </location>
</feature>
<feature type="transmembrane region" description="Helical" evidence="6">
    <location>
        <begin position="88"/>
        <end position="106"/>
    </location>
</feature>
<keyword evidence="5" id="KW-0325">Glycoprotein</keyword>
<evidence type="ECO:0000256" key="1">
    <source>
        <dbReference type="ARBA" id="ARBA00004141"/>
    </source>
</evidence>
<keyword evidence="4 6" id="KW-0472">Membrane</keyword>
<feature type="transmembrane region" description="Helical" evidence="6">
    <location>
        <begin position="420"/>
        <end position="441"/>
    </location>
</feature>
<feature type="transmembrane region" description="Helical" evidence="6">
    <location>
        <begin position="172"/>
        <end position="191"/>
    </location>
</feature>
<keyword evidence="9" id="KW-1185">Reference proteome</keyword>
<evidence type="ECO:0000313" key="8">
    <source>
        <dbReference type="EnsemblMetazoa" id="XP_050514386.1"/>
    </source>
</evidence>
<dbReference type="InterPro" id="IPR036259">
    <property type="entry name" value="MFS_trans_sf"/>
</dbReference>
<evidence type="ECO:0000256" key="6">
    <source>
        <dbReference type="SAM" id="Phobius"/>
    </source>
</evidence>
<feature type="transmembrane region" description="Helical" evidence="6">
    <location>
        <begin position="112"/>
        <end position="133"/>
    </location>
</feature>
<sequence length="459" mass="51374">MVSNISYFNRKCHRKPVDFSINSASHGFTSGALTGWTSPFMVKIVEDTENYNVREDQAALFAILNVVGLIILTPFFPPFIDIIGRKKAIVLSSVPFIISWLTKALFTNLWALYIARLLVGLGDALIMCAYPMYFGEVATPKVRGIWGNAFFILVIFGTFVINVVGIYCSVKLTSYIFLAFEVLFLILSLFIPESPYFFIAKDQLSSAKLSLMKLRQNNDVDVEFKLMQDDLNRQLSESGTWKDLFVIDVNRKALMIATFLRFAQIVSGLWVFGSYTQFVFQKVVSDISAETSTIIYTGLNFVIYSAAIYSSDKFGRRKSLLTSLAGTGIVFLLVGVYFLIEKFLPGVNLQPVNWFPLAGLIIFLLVSSFGVGPIPALMQGELFSASIKSKGISMVVVAYGIIKICTNSAFYYLYVYTGLSGPFLFFAVSNFISLIITYFIVPETKGKTLEEIQQHLKNM</sequence>
<feature type="transmembrane region" description="Helical" evidence="6">
    <location>
        <begin position="352"/>
        <end position="371"/>
    </location>
</feature>
<dbReference type="InterPro" id="IPR020846">
    <property type="entry name" value="MFS_dom"/>
</dbReference>
<dbReference type="PANTHER" id="PTHR48021:SF46">
    <property type="entry name" value="MAJOR FACILITATOR SUPERFAMILY (MFS) PROFILE DOMAIN-CONTAINING PROTEIN"/>
    <property type="match status" value="1"/>
</dbReference>
<dbReference type="RefSeq" id="XP_050514386.1">
    <property type="nucleotide sequence ID" value="XM_050658429.1"/>
</dbReference>
<evidence type="ECO:0000259" key="7">
    <source>
        <dbReference type="PROSITE" id="PS50850"/>
    </source>
</evidence>
<keyword evidence="2 6" id="KW-0812">Transmembrane</keyword>
<protein>
    <recommendedName>
        <fullName evidence="7">Major facilitator superfamily (MFS) profile domain-containing protein</fullName>
    </recommendedName>
</protein>
<feature type="transmembrane region" description="Helical" evidence="6">
    <location>
        <begin position="145"/>
        <end position="166"/>
    </location>
</feature>
<dbReference type="InterPro" id="IPR005829">
    <property type="entry name" value="Sugar_transporter_CS"/>
</dbReference>
<name>A0ABM5KW23_DIAVI</name>
<proteinExistence type="predicted"/>
<feature type="transmembrane region" description="Helical" evidence="6">
    <location>
        <begin position="321"/>
        <end position="340"/>
    </location>
</feature>
<feature type="domain" description="Major facilitator superfamily (MFS) profile" evidence="7">
    <location>
        <begin position="1"/>
        <end position="445"/>
    </location>
</feature>
<dbReference type="GeneID" id="114340447"/>
<evidence type="ECO:0000256" key="5">
    <source>
        <dbReference type="ARBA" id="ARBA00023180"/>
    </source>
</evidence>
<dbReference type="PROSITE" id="PS00216">
    <property type="entry name" value="SUGAR_TRANSPORT_1"/>
    <property type="match status" value="1"/>
</dbReference>